<protein>
    <recommendedName>
        <fullName evidence="8">ABC3 transporter permease C-terminal domain-containing protein</fullName>
    </recommendedName>
</protein>
<dbReference type="Pfam" id="PF02687">
    <property type="entry name" value="FtsX"/>
    <property type="match status" value="2"/>
</dbReference>
<feature type="transmembrane region" description="Helical" evidence="7">
    <location>
        <begin position="486"/>
        <end position="517"/>
    </location>
</feature>
<feature type="domain" description="ABC3 transporter permease C-terminal" evidence="8">
    <location>
        <begin position="839"/>
        <end position="960"/>
    </location>
</feature>
<evidence type="ECO:0000256" key="1">
    <source>
        <dbReference type="ARBA" id="ARBA00004651"/>
    </source>
</evidence>
<feature type="transmembrane region" description="Helical" evidence="7">
    <location>
        <begin position="443"/>
        <end position="461"/>
    </location>
</feature>
<evidence type="ECO:0000256" key="2">
    <source>
        <dbReference type="ARBA" id="ARBA00022475"/>
    </source>
</evidence>
<feature type="transmembrane region" description="Helical" evidence="7">
    <location>
        <begin position="887"/>
        <end position="909"/>
    </location>
</feature>
<accession>A0ABQ2BSU8</accession>
<evidence type="ECO:0000256" key="7">
    <source>
        <dbReference type="SAM" id="Phobius"/>
    </source>
</evidence>
<dbReference type="PANTHER" id="PTHR30572:SF4">
    <property type="entry name" value="ABC TRANSPORTER PERMEASE YTRF"/>
    <property type="match status" value="1"/>
</dbReference>
<feature type="transmembrane region" description="Helical" evidence="7">
    <location>
        <begin position="537"/>
        <end position="560"/>
    </location>
</feature>
<comment type="subcellular location">
    <subcellularLocation>
        <location evidence="1">Cell membrane</location>
        <topology evidence="1">Multi-pass membrane protein</topology>
    </subcellularLocation>
</comment>
<evidence type="ECO:0000313" key="10">
    <source>
        <dbReference type="Proteomes" id="UP000615455"/>
    </source>
</evidence>
<evidence type="ECO:0000256" key="3">
    <source>
        <dbReference type="ARBA" id="ARBA00022692"/>
    </source>
</evidence>
<evidence type="ECO:0000256" key="5">
    <source>
        <dbReference type="ARBA" id="ARBA00023136"/>
    </source>
</evidence>
<keyword evidence="10" id="KW-1185">Reference proteome</keyword>
<proteinExistence type="inferred from homology"/>
<dbReference type="InterPro" id="IPR003838">
    <property type="entry name" value="ABC3_permease_C"/>
</dbReference>
<sequence length="970" mass="108650">MALFLMILRKMVKNRWLELSLLIGLIFSVALASSMPIYTHAILQRMLIKDLEVLQTDSNQFPSQLYAYGYLTSPPEKEEGDNRLLTEMDAFLAEQSKQFGLPIRLSSQTRSTLTFELTPSDPSKIDPKVKRAAELTAMSDLEKHIRIVDGVAPASEPVNGVYEAWVFPELLNQLKIVLGNEFTIVNKDLKQTIRIKPVAVIDRSDYADLYWTNHLNDLPTKFFIPYSLFEKDFITTHTFKNLFAYWNYVLDYHQLKLEGLDTYIQTNERIENVLNSHFSSYTLKNPAIATLKLYGEKEKKLRTMLWSLNVPVSILLAFYLFMVANLITDRQKTEIAVLRSRGASRIQILIGYVVEGMLLGGIALLVGPFLGLQLTQILGASNGFLEFVQRASMEVKLNKEAYQYAVFAVIASVCMTLVPAVLATRATIVGHKQTLARKNKLSFVHKTFLDVIVLAVSLYLLQSFHRRMSDLVALGLDSMDMKVDPLLFLVPALFIFAMGLFLLRVYPWVIQLIYLIGRKWWPPYLYSTLLQVGRSTTQYQFIMLFIIMTLATGLFSASAARTMNKNVEEKIRYKNGADIVLQSRWENDAPPPQSGSSSGFEASEKSTQPLVKKRVQFTEPPFLPFTQLAGVEAAARVFTKKDAFLSLGKVSDKTVIMGIDTDDFGRTAWMRDQLLDHHINEYLNLLATNSKAVLISKSIADEMGAKVGDVVRIAWDGMEGATCIVYGIIDYWPSWNPNPIMTAGSSAGNSTASSSSKQVKANAPKLVIGHLAYIQNNMAVEPYDVWIKLKPETTSLALYDDLALKHIPIVNLVDTKQGLVRSKKDPFQLAVNGVMTLGFLIAIGISFIGFLLYWVLSLAGRILQFGVLRAMGISFGQLIGMLMTEQLLTSGAAVFIGMITGTTASRLYVPLFQLTFDSSSQVPPFQVSFDPNDQWHLYVIVLVMIGIGLLLLGTMLSRIKIHQAVKLGED</sequence>
<evidence type="ECO:0000259" key="8">
    <source>
        <dbReference type="Pfam" id="PF02687"/>
    </source>
</evidence>
<evidence type="ECO:0000256" key="6">
    <source>
        <dbReference type="ARBA" id="ARBA00038076"/>
    </source>
</evidence>
<keyword evidence="5 7" id="KW-0472">Membrane</keyword>
<reference evidence="10" key="1">
    <citation type="journal article" date="2019" name="Int. J. Syst. Evol. Microbiol.">
        <title>The Global Catalogue of Microorganisms (GCM) 10K type strain sequencing project: providing services to taxonomists for standard genome sequencing and annotation.</title>
        <authorList>
            <consortium name="The Broad Institute Genomics Platform"/>
            <consortium name="The Broad Institute Genome Sequencing Center for Infectious Disease"/>
            <person name="Wu L."/>
            <person name="Ma J."/>
        </authorList>
    </citation>
    <scope>NUCLEOTIDE SEQUENCE [LARGE SCALE GENOMIC DNA]</scope>
    <source>
        <strain evidence="10">CGMCC 1.15043</strain>
    </source>
</reference>
<feature type="transmembrane region" description="Helical" evidence="7">
    <location>
        <begin position="401"/>
        <end position="423"/>
    </location>
</feature>
<gene>
    <name evidence="9" type="ORF">GCM10008018_05720</name>
</gene>
<dbReference type="Proteomes" id="UP000615455">
    <property type="component" value="Unassembled WGS sequence"/>
</dbReference>
<feature type="transmembrane region" description="Helical" evidence="7">
    <location>
        <begin position="304"/>
        <end position="327"/>
    </location>
</feature>
<feature type="domain" description="ABC3 transporter permease C-terminal" evidence="8">
    <location>
        <begin position="313"/>
        <end position="425"/>
    </location>
</feature>
<evidence type="ECO:0000256" key="4">
    <source>
        <dbReference type="ARBA" id="ARBA00022989"/>
    </source>
</evidence>
<comment type="caution">
    <text evidence="9">The sequence shown here is derived from an EMBL/GenBank/DDBJ whole genome shotgun (WGS) entry which is preliminary data.</text>
</comment>
<evidence type="ECO:0000313" key="9">
    <source>
        <dbReference type="EMBL" id="GGI44161.1"/>
    </source>
</evidence>
<name>A0ABQ2BSU8_9BACL</name>
<organism evidence="9 10">
    <name type="scientific">Paenibacillus marchantiophytorum</name>
    <dbReference type="NCBI Taxonomy" id="1619310"/>
    <lineage>
        <taxon>Bacteria</taxon>
        <taxon>Bacillati</taxon>
        <taxon>Bacillota</taxon>
        <taxon>Bacilli</taxon>
        <taxon>Bacillales</taxon>
        <taxon>Paenibacillaceae</taxon>
        <taxon>Paenibacillus</taxon>
    </lineage>
</organism>
<keyword evidence="3 7" id="KW-0812">Transmembrane</keyword>
<feature type="transmembrane region" description="Helical" evidence="7">
    <location>
        <begin position="829"/>
        <end position="856"/>
    </location>
</feature>
<dbReference type="PANTHER" id="PTHR30572">
    <property type="entry name" value="MEMBRANE COMPONENT OF TRANSPORTER-RELATED"/>
    <property type="match status" value="1"/>
</dbReference>
<keyword evidence="4 7" id="KW-1133">Transmembrane helix</keyword>
<dbReference type="RefSeq" id="WP_189007262.1">
    <property type="nucleotide sequence ID" value="NZ_BMHE01000002.1"/>
</dbReference>
<keyword evidence="2" id="KW-1003">Cell membrane</keyword>
<dbReference type="InterPro" id="IPR050250">
    <property type="entry name" value="Macrolide_Exporter_MacB"/>
</dbReference>
<comment type="similarity">
    <text evidence="6">Belongs to the ABC-4 integral membrane protein family.</text>
</comment>
<dbReference type="EMBL" id="BMHE01000002">
    <property type="protein sequence ID" value="GGI44161.1"/>
    <property type="molecule type" value="Genomic_DNA"/>
</dbReference>
<feature type="transmembrane region" description="Helical" evidence="7">
    <location>
        <begin position="935"/>
        <end position="956"/>
    </location>
</feature>
<feature type="transmembrane region" description="Helical" evidence="7">
    <location>
        <begin position="348"/>
        <end position="366"/>
    </location>
</feature>